<keyword evidence="1" id="KW-0812">Transmembrane</keyword>
<keyword evidence="3" id="KW-1185">Reference proteome</keyword>
<evidence type="ECO:0000313" key="2">
    <source>
        <dbReference type="EMBL" id="RBO86118.1"/>
    </source>
</evidence>
<proteinExistence type="predicted"/>
<dbReference type="Proteomes" id="UP000252086">
    <property type="component" value="Unassembled WGS sequence"/>
</dbReference>
<reference evidence="2 3" key="1">
    <citation type="submission" date="2018-06" db="EMBL/GenBank/DDBJ databases">
        <title>Genomic Encyclopedia of Type Strains, Phase III (KMG-III): the genomes of soil and plant-associated and newly described type strains.</title>
        <authorList>
            <person name="Whitman W."/>
        </authorList>
    </citation>
    <scope>NUCLEOTIDE SEQUENCE [LARGE SCALE GENOMIC DNA]</scope>
    <source>
        <strain evidence="2 3">CECT 7732</strain>
    </source>
</reference>
<dbReference type="EMBL" id="QNRF01000001">
    <property type="protein sequence ID" value="RBO86118.1"/>
    <property type="molecule type" value="Genomic_DNA"/>
</dbReference>
<feature type="transmembrane region" description="Helical" evidence="1">
    <location>
        <begin position="18"/>
        <end position="38"/>
    </location>
</feature>
<organism evidence="2 3">
    <name type="scientific">Marinomonas aquiplantarum</name>
    <dbReference type="NCBI Taxonomy" id="491951"/>
    <lineage>
        <taxon>Bacteria</taxon>
        <taxon>Pseudomonadati</taxon>
        <taxon>Pseudomonadota</taxon>
        <taxon>Gammaproteobacteria</taxon>
        <taxon>Oceanospirillales</taxon>
        <taxon>Oceanospirillaceae</taxon>
        <taxon>Marinomonas</taxon>
    </lineage>
</organism>
<comment type="caution">
    <text evidence="2">The sequence shown here is derived from an EMBL/GenBank/DDBJ whole genome shotgun (WGS) entry which is preliminary data.</text>
</comment>
<feature type="transmembrane region" description="Helical" evidence="1">
    <location>
        <begin position="50"/>
        <end position="70"/>
    </location>
</feature>
<gene>
    <name evidence="2" type="ORF">DFP76_101394</name>
</gene>
<protein>
    <submittedName>
        <fullName evidence="2">Uncharacterized protein</fullName>
    </submittedName>
</protein>
<keyword evidence="1" id="KW-1133">Transmembrane helix</keyword>
<name>A0A366DA30_9GAMM</name>
<dbReference type="AlphaFoldDB" id="A0A366DA30"/>
<dbReference type="RefSeq" id="WP_113872997.1">
    <property type="nucleotide sequence ID" value="NZ_QNRF01000001.1"/>
</dbReference>
<evidence type="ECO:0000313" key="3">
    <source>
        <dbReference type="Proteomes" id="UP000252086"/>
    </source>
</evidence>
<sequence length="82" mass="9680">MLNPFDSELTHAKSRLRFLVKFSVFSALFATFTFDGAYDYVIKDQVDYEITFYLFLVSVLNILLSTYSLYHTAKEYQQLKEN</sequence>
<evidence type="ECO:0000256" key="1">
    <source>
        <dbReference type="SAM" id="Phobius"/>
    </source>
</evidence>
<keyword evidence="1" id="KW-0472">Membrane</keyword>
<accession>A0A366DA30</accession>